<name>A0A0A9GUN6_ARUDO</name>
<reference evidence="1" key="2">
    <citation type="journal article" date="2015" name="Data Brief">
        <title>Shoot transcriptome of the giant reed, Arundo donax.</title>
        <authorList>
            <person name="Barrero R.A."/>
            <person name="Guerrero F.D."/>
            <person name="Moolhuijzen P."/>
            <person name="Goolsby J.A."/>
            <person name="Tidwell J."/>
            <person name="Bellgard S.E."/>
            <person name="Bellgard M.I."/>
        </authorList>
    </citation>
    <scope>NUCLEOTIDE SEQUENCE</scope>
    <source>
        <tissue evidence="1">Shoot tissue taken approximately 20 cm above the soil surface</tissue>
    </source>
</reference>
<evidence type="ECO:0000313" key="1">
    <source>
        <dbReference type="EMBL" id="JAE26276.1"/>
    </source>
</evidence>
<dbReference type="EMBL" id="GBRH01171620">
    <property type="protein sequence ID" value="JAE26276.1"/>
    <property type="molecule type" value="Transcribed_RNA"/>
</dbReference>
<reference evidence="1" key="1">
    <citation type="submission" date="2014-09" db="EMBL/GenBank/DDBJ databases">
        <authorList>
            <person name="Magalhaes I.L.F."/>
            <person name="Oliveira U."/>
            <person name="Santos F.R."/>
            <person name="Vidigal T.H.D.A."/>
            <person name="Brescovit A.D."/>
            <person name="Santos A.J."/>
        </authorList>
    </citation>
    <scope>NUCLEOTIDE SEQUENCE</scope>
    <source>
        <tissue evidence="1">Shoot tissue taken approximately 20 cm above the soil surface</tissue>
    </source>
</reference>
<sequence length="29" mass="3481">MLQDVLIYESYAYLWCSDVFVLTGEIFMM</sequence>
<protein>
    <submittedName>
        <fullName evidence="1">Uncharacterized protein</fullName>
    </submittedName>
</protein>
<proteinExistence type="predicted"/>
<dbReference type="AlphaFoldDB" id="A0A0A9GUN6"/>
<accession>A0A0A9GUN6</accession>
<organism evidence="1">
    <name type="scientific">Arundo donax</name>
    <name type="common">Giant reed</name>
    <name type="synonym">Donax arundinaceus</name>
    <dbReference type="NCBI Taxonomy" id="35708"/>
    <lineage>
        <taxon>Eukaryota</taxon>
        <taxon>Viridiplantae</taxon>
        <taxon>Streptophyta</taxon>
        <taxon>Embryophyta</taxon>
        <taxon>Tracheophyta</taxon>
        <taxon>Spermatophyta</taxon>
        <taxon>Magnoliopsida</taxon>
        <taxon>Liliopsida</taxon>
        <taxon>Poales</taxon>
        <taxon>Poaceae</taxon>
        <taxon>PACMAD clade</taxon>
        <taxon>Arundinoideae</taxon>
        <taxon>Arundineae</taxon>
        <taxon>Arundo</taxon>
    </lineage>
</organism>